<name>A0A7C2JZ87_9PLAN</name>
<comment type="caution">
    <text evidence="1">The sequence shown here is derived from an EMBL/GenBank/DDBJ whole genome shotgun (WGS) entry which is preliminary data.</text>
</comment>
<gene>
    <name evidence="1" type="ORF">ENQ76_12765</name>
</gene>
<dbReference type="EMBL" id="DSOK01000350">
    <property type="protein sequence ID" value="HEN16326.1"/>
    <property type="molecule type" value="Genomic_DNA"/>
</dbReference>
<evidence type="ECO:0000313" key="1">
    <source>
        <dbReference type="EMBL" id="HEN16326.1"/>
    </source>
</evidence>
<reference evidence="1" key="1">
    <citation type="journal article" date="2020" name="mSystems">
        <title>Genome- and Community-Level Interaction Insights into Carbon Utilization and Element Cycling Functions of Hydrothermarchaeota in Hydrothermal Sediment.</title>
        <authorList>
            <person name="Zhou Z."/>
            <person name="Liu Y."/>
            <person name="Xu W."/>
            <person name="Pan J."/>
            <person name="Luo Z.H."/>
            <person name="Li M."/>
        </authorList>
    </citation>
    <scope>NUCLEOTIDE SEQUENCE [LARGE SCALE GENOMIC DNA]</scope>
    <source>
        <strain evidence="1">SpSt-339</strain>
    </source>
</reference>
<protein>
    <submittedName>
        <fullName evidence="1">Uncharacterized protein</fullName>
    </submittedName>
</protein>
<organism evidence="1">
    <name type="scientific">Schlesneria paludicola</name>
    <dbReference type="NCBI Taxonomy" id="360056"/>
    <lineage>
        <taxon>Bacteria</taxon>
        <taxon>Pseudomonadati</taxon>
        <taxon>Planctomycetota</taxon>
        <taxon>Planctomycetia</taxon>
        <taxon>Planctomycetales</taxon>
        <taxon>Planctomycetaceae</taxon>
        <taxon>Schlesneria</taxon>
    </lineage>
</organism>
<sequence>MTPISLCALVLLASEPDSFPAVRVYEFSPQLAAVIRGQTPDPAFAQPTPTPSMGPTLGAPVPATPDLYNPYQGAPMEDPFLYGPDPVLQGGCCPNPMGAPPLYAGVNGPQPYRMGWIPRLDIGYLPQSDLNGIPSDIEMFELDTELRYNSPFATGWVMSQAFQFDYRAWNTDTALAGLYRINMYRFGWDIELAKMKTNGWTIAFDFNPSINGDFEHQLTSEAWNFDARIVGTYQIDPTLMLVLGVQYWDRVDDIVLPYGGVVYTPNDLWEYRLTFPEARISRFLGFFWGGHHWLYGSAGYQVQAYQFDSTPIGGSPRNRLQYEDWRLALGLRSDHVYYDKYIEVAWVLGRSFEFEETFGKLDADDTILIRGGIRF</sequence>
<dbReference type="AlphaFoldDB" id="A0A7C2JZ87"/>
<accession>A0A7C2JZ87</accession>
<proteinExistence type="predicted"/>